<dbReference type="Gene3D" id="3.30.1340.30">
    <property type="match status" value="1"/>
</dbReference>
<dbReference type="PROSITE" id="PS50914">
    <property type="entry name" value="BON"/>
    <property type="match status" value="1"/>
</dbReference>
<dbReference type="PANTHER" id="PTHR43080:SF29">
    <property type="entry name" value="OS02G0818000 PROTEIN"/>
    <property type="match status" value="1"/>
</dbReference>
<dbReference type="InterPro" id="IPR007055">
    <property type="entry name" value="BON_dom"/>
</dbReference>
<sequence length="231" mass="24988">MKTWTVDDVMTRAVVSVPDTASYRELVDLLISRRFSAVPVVDGFQRVAGVVSEADLLRKIEYAGDEDARFFESRRRRGERAKALAGTAGELMSSPPVLVLAGTLIAAAARIMDVEQVKRLPVVDDLGRLVGIVTRGDLLKVHLRPDDDIHADVLAVLLICLVGDEADGDPVTAEVREGVVTLTGRVGHRSTVDRSVRFARQVSGVVGVVDSLRFDIDDREILTAGTVFGVA</sequence>
<dbReference type="RefSeq" id="WP_092546330.1">
    <property type="nucleotide sequence ID" value="NZ_BOMJ01000047.1"/>
</dbReference>
<dbReference type="InterPro" id="IPR000644">
    <property type="entry name" value="CBS_dom"/>
</dbReference>
<dbReference type="InterPro" id="IPR017080">
    <property type="entry name" value="UCP036990_CBS_BON"/>
</dbReference>
<feature type="domain" description="CBS" evidence="4">
    <location>
        <begin position="10"/>
        <end position="66"/>
    </location>
</feature>
<proteinExistence type="predicted"/>
<dbReference type="InterPro" id="IPR051257">
    <property type="entry name" value="Diverse_CBS-Domain"/>
</dbReference>
<dbReference type="PROSITE" id="PS51371">
    <property type="entry name" value="CBS"/>
    <property type="match status" value="2"/>
</dbReference>
<feature type="domain" description="BON" evidence="3">
    <location>
        <begin position="145"/>
        <end position="216"/>
    </location>
</feature>
<dbReference type="SUPFAM" id="SSF54631">
    <property type="entry name" value="CBS-domain pair"/>
    <property type="match status" value="1"/>
</dbReference>
<reference evidence="5 6" key="1">
    <citation type="submission" date="2016-10" db="EMBL/GenBank/DDBJ databases">
        <authorList>
            <person name="de Groot N.N."/>
        </authorList>
    </citation>
    <scope>NUCLEOTIDE SEQUENCE [LARGE SCALE GENOMIC DNA]</scope>
    <source>
        <strain evidence="5 6">DSM 43941</strain>
    </source>
</reference>
<evidence type="ECO:0000313" key="5">
    <source>
        <dbReference type="EMBL" id="SDT53793.1"/>
    </source>
</evidence>
<dbReference type="STRING" id="113562.SAMN04489716_4377"/>
<evidence type="ECO:0000259" key="4">
    <source>
        <dbReference type="PROSITE" id="PS51371"/>
    </source>
</evidence>
<keyword evidence="6" id="KW-1185">Reference proteome</keyword>
<accession>A0A1H2B6I5</accession>
<keyword evidence="1 2" id="KW-0129">CBS domain</keyword>
<dbReference type="Pfam" id="PF04972">
    <property type="entry name" value="BON"/>
    <property type="match status" value="1"/>
</dbReference>
<evidence type="ECO:0000256" key="1">
    <source>
        <dbReference type="ARBA" id="ARBA00023122"/>
    </source>
</evidence>
<protein>
    <submittedName>
        <fullName evidence="5">BON domain-containing protein</fullName>
    </submittedName>
</protein>
<dbReference type="InterPro" id="IPR046342">
    <property type="entry name" value="CBS_dom_sf"/>
</dbReference>
<dbReference type="EMBL" id="LT629758">
    <property type="protein sequence ID" value="SDT53793.1"/>
    <property type="molecule type" value="Genomic_DNA"/>
</dbReference>
<dbReference type="Proteomes" id="UP000198688">
    <property type="component" value="Chromosome I"/>
</dbReference>
<dbReference type="SMART" id="SM00116">
    <property type="entry name" value="CBS"/>
    <property type="match status" value="2"/>
</dbReference>
<dbReference type="CDD" id="cd04586">
    <property type="entry name" value="CBS_pair_BON_assoc"/>
    <property type="match status" value="1"/>
</dbReference>
<evidence type="ECO:0000313" key="6">
    <source>
        <dbReference type="Proteomes" id="UP000198688"/>
    </source>
</evidence>
<dbReference type="AlphaFoldDB" id="A0A1H2B6I5"/>
<dbReference type="OrthoDB" id="2111978at2"/>
<name>A0A1H2B6I5_9ACTN</name>
<dbReference type="PANTHER" id="PTHR43080">
    <property type="entry name" value="CBS DOMAIN-CONTAINING PROTEIN CBSX3, MITOCHONDRIAL"/>
    <property type="match status" value="1"/>
</dbReference>
<dbReference type="Pfam" id="PF00571">
    <property type="entry name" value="CBS"/>
    <property type="match status" value="2"/>
</dbReference>
<feature type="domain" description="CBS" evidence="4">
    <location>
        <begin position="92"/>
        <end position="149"/>
    </location>
</feature>
<organism evidence="5 6">
    <name type="scientific">Actinoplanes derwentensis</name>
    <dbReference type="NCBI Taxonomy" id="113562"/>
    <lineage>
        <taxon>Bacteria</taxon>
        <taxon>Bacillati</taxon>
        <taxon>Actinomycetota</taxon>
        <taxon>Actinomycetes</taxon>
        <taxon>Micromonosporales</taxon>
        <taxon>Micromonosporaceae</taxon>
        <taxon>Actinoplanes</taxon>
    </lineage>
</organism>
<dbReference type="Gene3D" id="3.10.580.10">
    <property type="entry name" value="CBS-domain"/>
    <property type="match status" value="1"/>
</dbReference>
<evidence type="ECO:0000256" key="2">
    <source>
        <dbReference type="PROSITE-ProRule" id="PRU00703"/>
    </source>
</evidence>
<gene>
    <name evidence="5" type="ORF">SAMN04489716_4377</name>
</gene>
<dbReference type="PIRSF" id="PIRSF036990">
    <property type="entry name" value="UCP036990_CBS_BON"/>
    <property type="match status" value="1"/>
</dbReference>
<evidence type="ECO:0000259" key="3">
    <source>
        <dbReference type="PROSITE" id="PS50914"/>
    </source>
</evidence>